<dbReference type="SUPFAM" id="SSF55729">
    <property type="entry name" value="Acyl-CoA N-acyltransferases (Nat)"/>
    <property type="match status" value="1"/>
</dbReference>
<dbReference type="CDD" id="cd04301">
    <property type="entry name" value="NAT_SF"/>
    <property type="match status" value="1"/>
</dbReference>
<comment type="caution">
    <text evidence="2">The sequence shown here is derived from an EMBL/GenBank/DDBJ whole genome shotgun (WGS) entry which is preliminary data.</text>
</comment>
<dbReference type="Proteomes" id="UP000756387">
    <property type="component" value="Unassembled WGS sequence"/>
</dbReference>
<dbReference type="PANTHER" id="PTHR31435">
    <property type="entry name" value="PROTEIN NATD1"/>
    <property type="match status" value="1"/>
</dbReference>
<dbReference type="InterPro" id="IPR031165">
    <property type="entry name" value="GNAT_YJDJ"/>
</dbReference>
<evidence type="ECO:0000313" key="2">
    <source>
        <dbReference type="EMBL" id="MBE7324527.1"/>
    </source>
</evidence>
<evidence type="ECO:0000259" key="1">
    <source>
        <dbReference type="PROSITE" id="PS51729"/>
    </source>
</evidence>
<dbReference type="PANTHER" id="PTHR31435:SF10">
    <property type="entry name" value="BSR4717 PROTEIN"/>
    <property type="match status" value="1"/>
</dbReference>
<dbReference type="InterPro" id="IPR045057">
    <property type="entry name" value="Gcn5-rel_NAT"/>
</dbReference>
<proteinExistence type="predicted"/>
<evidence type="ECO:0000313" key="3">
    <source>
        <dbReference type="Proteomes" id="UP000756387"/>
    </source>
</evidence>
<dbReference type="PROSITE" id="PS51729">
    <property type="entry name" value="GNAT_YJDJ"/>
    <property type="match status" value="1"/>
</dbReference>
<accession>A0ABR9RTN9</accession>
<dbReference type="Pfam" id="PF14542">
    <property type="entry name" value="Acetyltransf_CG"/>
    <property type="match status" value="1"/>
</dbReference>
<name>A0ABR9RTN9_9ACTN</name>
<protein>
    <submittedName>
        <fullName evidence="2">N-acetyltransferase</fullName>
    </submittedName>
</protein>
<sequence>MNDRTAISSDSPTVRDNPEQNRFEVLVGETLAGFADYRRSEGRIDFTHTEVFEQFGGRGLAKTLAAASLDEARAQGLAVRPYCPLYARFIAKNSDYLDLVAEGDRAEFDLA</sequence>
<gene>
    <name evidence="2" type="ORF">IEQ44_07670</name>
</gene>
<keyword evidence="3" id="KW-1185">Reference proteome</keyword>
<dbReference type="Gene3D" id="3.40.630.30">
    <property type="match status" value="1"/>
</dbReference>
<dbReference type="InterPro" id="IPR016181">
    <property type="entry name" value="Acyl_CoA_acyltransferase"/>
</dbReference>
<organism evidence="2 3">
    <name type="scientific">Nocardioides malaquae</name>
    <dbReference type="NCBI Taxonomy" id="2773426"/>
    <lineage>
        <taxon>Bacteria</taxon>
        <taxon>Bacillati</taxon>
        <taxon>Actinomycetota</taxon>
        <taxon>Actinomycetes</taxon>
        <taxon>Propionibacteriales</taxon>
        <taxon>Nocardioidaceae</taxon>
        <taxon>Nocardioides</taxon>
    </lineage>
</organism>
<feature type="domain" description="N-acetyltransferase" evidence="1">
    <location>
        <begin position="15"/>
        <end position="101"/>
    </location>
</feature>
<dbReference type="EMBL" id="JADCSA010000006">
    <property type="protein sequence ID" value="MBE7324527.1"/>
    <property type="molecule type" value="Genomic_DNA"/>
</dbReference>
<reference evidence="2 3" key="1">
    <citation type="submission" date="2020-10" db="EMBL/GenBank/DDBJ databases">
        <title>Nocardioides sp. isolated from sludge.</title>
        <authorList>
            <person name="Zhang X."/>
        </authorList>
    </citation>
    <scope>NUCLEOTIDE SEQUENCE [LARGE SCALE GENOMIC DNA]</scope>
    <source>
        <strain evidence="2 3">Y6</strain>
    </source>
</reference>